<dbReference type="CDD" id="cd07505">
    <property type="entry name" value="HAD_BPGM-like"/>
    <property type="match status" value="1"/>
</dbReference>
<evidence type="ECO:0000313" key="2">
    <source>
        <dbReference type="Proteomes" id="UP000297318"/>
    </source>
</evidence>
<dbReference type="Proteomes" id="UP000297318">
    <property type="component" value="Unassembled WGS sequence"/>
</dbReference>
<dbReference type="Pfam" id="PF00702">
    <property type="entry name" value="Hydrolase"/>
    <property type="match status" value="1"/>
</dbReference>
<dbReference type="PANTHER" id="PTHR18901:SF38">
    <property type="entry name" value="PSEUDOURIDINE-5'-PHOSPHATASE"/>
    <property type="match status" value="1"/>
</dbReference>
<dbReference type="SUPFAM" id="SSF56784">
    <property type="entry name" value="HAD-like"/>
    <property type="match status" value="1"/>
</dbReference>
<dbReference type="InterPro" id="IPR036412">
    <property type="entry name" value="HAD-like_sf"/>
</dbReference>
<protein>
    <submittedName>
        <fullName evidence="1">HAD-superfamily hydrolase, subfamily IA, variant 3</fullName>
    </submittedName>
</protein>
<dbReference type="InterPro" id="IPR023214">
    <property type="entry name" value="HAD_sf"/>
</dbReference>
<dbReference type="EMBL" id="RHPJ01000003">
    <property type="protein sequence ID" value="TGO04505.1"/>
    <property type="molecule type" value="Genomic_DNA"/>
</dbReference>
<dbReference type="SFLD" id="SFLDG01129">
    <property type="entry name" value="C1.5:_HAD__Beta-PGM__Phosphata"/>
    <property type="match status" value="1"/>
</dbReference>
<dbReference type="Gene3D" id="3.40.50.1000">
    <property type="entry name" value="HAD superfamily/HAD-like"/>
    <property type="match status" value="1"/>
</dbReference>
<dbReference type="InterPro" id="IPR023198">
    <property type="entry name" value="PGP-like_dom2"/>
</dbReference>
<reference evidence="1 2" key="1">
    <citation type="submission" date="2018-11" db="EMBL/GenBank/DDBJ databases">
        <title>Complete genome sequencing of the Actinobacteria Serinibacter sp. K3-2.</title>
        <authorList>
            <person name="Rakitin A.L."/>
            <person name="Beletsky A.V."/>
            <person name="Mardanov A.V."/>
            <person name="Ravin N.V."/>
            <person name="Gromova A.S."/>
            <person name="Filippova S.N."/>
            <person name="Gal'Chenko V.F."/>
        </authorList>
    </citation>
    <scope>NUCLEOTIDE SEQUENCE [LARGE SCALE GENOMIC DNA]</scope>
    <source>
        <strain evidence="1 2">K3-2</strain>
    </source>
</reference>
<dbReference type="RefSeq" id="WP_135850091.1">
    <property type="nucleotide sequence ID" value="NZ_RHPJ01000003.1"/>
</dbReference>
<proteinExistence type="predicted"/>
<dbReference type="PANTHER" id="PTHR18901">
    <property type="entry name" value="2-DEOXYGLUCOSE-6-PHOSPHATE PHOSPHATASE 2"/>
    <property type="match status" value="1"/>
</dbReference>
<dbReference type="SFLD" id="SFLDS00003">
    <property type="entry name" value="Haloacid_Dehalogenase"/>
    <property type="match status" value="1"/>
</dbReference>
<name>A0A4Z1DXS8_9MICO</name>
<evidence type="ECO:0000313" key="1">
    <source>
        <dbReference type="EMBL" id="TGO04505.1"/>
    </source>
</evidence>
<dbReference type="InterPro" id="IPR006439">
    <property type="entry name" value="HAD-SF_hydro_IA"/>
</dbReference>
<keyword evidence="2" id="KW-1185">Reference proteome</keyword>
<gene>
    <name evidence="1" type="ORF">SERN_2098</name>
</gene>
<dbReference type="OrthoDB" id="9797743at2"/>
<dbReference type="Gene3D" id="1.10.150.240">
    <property type="entry name" value="Putative phosphatase, domain 2"/>
    <property type="match status" value="1"/>
</dbReference>
<dbReference type="GO" id="GO:0016787">
    <property type="term" value="F:hydrolase activity"/>
    <property type="evidence" value="ECO:0007669"/>
    <property type="project" value="UniProtKB-KW"/>
</dbReference>
<dbReference type="NCBIfam" id="TIGR01509">
    <property type="entry name" value="HAD-SF-IA-v3"/>
    <property type="match status" value="1"/>
</dbReference>
<sequence length="228" mass="23564">MTHALPEAILWDLDGTLVDTEPLWIEAERELVTSHGGTWTHEDALTLVGKALEDSASILIARGVAMTPAGVVDHLVARVNDRVANEGPEWRPGARELVAEAARAGVPQAIVTMSYRVQADLIASLLPDGAIATVVAGDMVTRGKPDPEAYLTAADALGVDITRCIAVEDSVTGSAAAAASGARAVVVPHLVDVPPHPALARAETLAGLSLAELVELASTTTPVDRVGA</sequence>
<accession>A0A4Z1DXS8</accession>
<comment type="caution">
    <text evidence="1">The sequence shown here is derived from an EMBL/GenBank/DDBJ whole genome shotgun (WGS) entry which is preliminary data.</text>
</comment>
<keyword evidence="1" id="KW-0378">Hydrolase</keyword>
<dbReference type="AlphaFoldDB" id="A0A4Z1DXS8"/>
<organism evidence="1 2">
    <name type="scientific">Serinibacter arcticus</name>
    <dbReference type="NCBI Taxonomy" id="1655435"/>
    <lineage>
        <taxon>Bacteria</taxon>
        <taxon>Bacillati</taxon>
        <taxon>Actinomycetota</taxon>
        <taxon>Actinomycetes</taxon>
        <taxon>Micrococcales</taxon>
        <taxon>Beutenbergiaceae</taxon>
        <taxon>Serinibacter</taxon>
    </lineage>
</organism>